<dbReference type="InterPro" id="IPR055411">
    <property type="entry name" value="LRR_FXL15/At3g58940/PEG3-like"/>
</dbReference>
<dbReference type="InterPro" id="IPR032675">
    <property type="entry name" value="LRR_dom_sf"/>
</dbReference>
<dbReference type="InterPro" id="IPR001810">
    <property type="entry name" value="F-box_dom"/>
</dbReference>
<proteinExistence type="predicted"/>
<dbReference type="OMA" id="CLFNCES"/>
<name>A0A4Y7JAB1_PAPSO</name>
<dbReference type="STRING" id="3469.A0A4Y7JAB1"/>
<dbReference type="PANTHER" id="PTHR34223">
    <property type="entry name" value="OS11G0201299 PROTEIN"/>
    <property type="match status" value="1"/>
</dbReference>
<dbReference type="OrthoDB" id="1848700at2759"/>
<feature type="region of interest" description="Disordered" evidence="1">
    <location>
        <begin position="1"/>
        <end position="21"/>
    </location>
</feature>
<dbReference type="Pfam" id="PF24758">
    <property type="entry name" value="LRR_At5g56370"/>
    <property type="match status" value="1"/>
</dbReference>
<dbReference type="SUPFAM" id="SSF81383">
    <property type="entry name" value="F-box domain"/>
    <property type="match status" value="1"/>
</dbReference>
<dbReference type="PANTHER" id="PTHR34223:SF51">
    <property type="entry name" value="OS06G0556300 PROTEIN"/>
    <property type="match status" value="1"/>
</dbReference>
<accession>A0A4Y7JAB1</accession>
<evidence type="ECO:0000256" key="1">
    <source>
        <dbReference type="SAM" id="MobiDB-lite"/>
    </source>
</evidence>
<feature type="compositionally biased region" description="Acidic residues" evidence="1">
    <location>
        <begin position="1"/>
        <end position="11"/>
    </location>
</feature>
<dbReference type="Proteomes" id="UP000316621">
    <property type="component" value="Chromosome 4"/>
</dbReference>
<dbReference type="SUPFAM" id="SSF52047">
    <property type="entry name" value="RNI-like"/>
    <property type="match status" value="1"/>
</dbReference>
<dbReference type="InterPro" id="IPR036047">
    <property type="entry name" value="F-box-like_dom_sf"/>
</dbReference>
<sequence length="492" mass="56886">MEEEMEEETIDSPESASPKSEEDKFSLLPNALIHHILSFVDDMRITVQMSILSNRWRHIWKSLPVLTFRYDPIVSNGFFRDFVAAALMLREDTDIRALTVLWIDPLNTDIDIADALNTWVLYAVKRKVKKLVFVIGVNKSQSFEFPECLFNCESLTDLHLYLGSMYRSTLCLPESIHLPKLKSLKFEALHLYEDLMNDFFTSCPALESVTIRNCIMGDLQIVSHSLKHFTMVYSSFNATVSEVANSFLLFAPNLESFDIKCHPSQLFGLFLKSLVKADVEMVVQEKRNSPYTYSELPGEAKDMFAKAMMLMLEKFRSVKDLTLSSRFIQIISRSPDLLKTKPPQLPNLRRMQLRTYLSKDCAQAILYLLRISPKIESLSVRIDKDCLADQPTVPYCDEINFSSENIEEYWKPGLTSQYEPLHLKVVELVDVNGSVDELRFIEVFLKYAVRLEKVVLYWIWDGSDNLMDRVMKFDEKLRSLPKASSRVSTLFY</sequence>
<dbReference type="SMART" id="SM00579">
    <property type="entry name" value="FBD"/>
    <property type="match status" value="1"/>
</dbReference>
<reference evidence="3 4" key="1">
    <citation type="journal article" date="2018" name="Science">
        <title>The opium poppy genome and morphinan production.</title>
        <authorList>
            <person name="Guo L."/>
            <person name="Winzer T."/>
            <person name="Yang X."/>
            <person name="Li Y."/>
            <person name="Ning Z."/>
            <person name="He Z."/>
            <person name="Teodor R."/>
            <person name="Lu Y."/>
            <person name="Bowser T.A."/>
            <person name="Graham I.A."/>
            <person name="Ye K."/>
        </authorList>
    </citation>
    <scope>NUCLEOTIDE SEQUENCE [LARGE SCALE GENOMIC DNA]</scope>
    <source>
        <strain evidence="4">cv. HN1</strain>
        <tissue evidence="3">Leaves</tissue>
    </source>
</reference>
<protein>
    <recommendedName>
        <fullName evidence="2">FBD domain-containing protein</fullName>
    </recommendedName>
</protein>
<dbReference type="AlphaFoldDB" id="A0A4Y7JAB1"/>
<dbReference type="Gramene" id="RZC58043">
    <property type="protein sequence ID" value="RZC58043"/>
    <property type="gene ID" value="C5167_005343"/>
</dbReference>
<organism evidence="3 4">
    <name type="scientific">Papaver somniferum</name>
    <name type="common">Opium poppy</name>
    <dbReference type="NCBI Taxonomy" id="3469"/>
    <lineage>
        <taxon>Eukaryota</taxon>
        <taxon>Viridiplantae</taxon>
        <taxon>Streptophyta</taxon>
        <taxon>Embryophyta</taxon>
        <taxon>Tracheophyta</taxon>
        <taxon>Spermatophyta</taxon>
        <taxon>Magnoliopsida</taxon>
        <taxon>Ranunculales</taxon>
        <taxon>Papaveraceae</taxon>
        <taxon>Papaveroideae</taxon>
        <taxon>Papaver</taxon>
    </lineage>
</organism>
<evidence type="ECO:0000313" key="4">
    <source>
        <dbReference type="Proteomes" id="UP000316621"/>
    </source>
</evidence>
<evidence type="ECO:0000259" key="2">
    <source>
        <dbReference type="SMART" id="SM00579"/>
    </source>
</evidence>
<dbReference type="InterPro" id="IPR053197">
    <property type="entry name" value="F-box_SCFL_complex_component"/>
</dbReference>
<dbReference type="Gene3D" id="3.80.10.10">
    <property type="entry name" value="Ribonuclease Inhibitor"/>
    <property type="match status" value="1"/>
</dbReference>
<dbReference type="Pfam" id="PF00646">
    <property type="entry name" value="F-box"/>
    <property type="match status" value="1"/>
</dbReference>
<gene>
    <name evidence="3" type="ORF">C5167_005343</name>
</gene>
<evidence type="ECO:0000313" key="3">
    <source>
        <dbReference type="EMBL" id="RZC58043.1"/>
    </source>
</evidence>
<dbReference type="InterPro" id="IPR006566">
    <property type="entry name" value="FBD"/>
</dbReference>
<feature type="domain" description="FBD" evidence="2">
    <location>
        <begin position="417"/>
        <end position="492"/>
    </location>
</feature>
<dbReference type="EMBL" id="CM010718">
    <property type="protein sequence ID" value="RZC58043.1"/>
    <property type="molecule type" value="Genomic_DNA"/>
</dbReference>
<keyword evidence="4" id="KW-1185">Reference proteome</keyword>